<dbReference type="EMBL" id="VFPG01000001">
    <property type="protein sequence ID" value="TQM30090.1"/>
    <property type="molecule type" value="Genomic_DNA"/>
</dbReference>
<name>A0A543F8L1_9NOCA</name>
<feature type="signal peptide" evidence="1">
    <location>
        <begin position="1"/>
        <end position="26"/>
    </location>
</feature>
<evidence type="ECO:0000256" key="1">
    <source>
        <dbReference type="SAM" id="SignalP"/>
    </source>
</evidence>
<keyword evidence="1" id="KW-0732">Signal</keyword>
<dbReference type="Proteomes" id="UP000316331">
    <property type="component" value="Unassembled WGS sequence"/>
</dbReference>
<gene>
    <name evidence="2" type="ORF">FB390_1706</name>
</gene>
<dbReference type="AlphaFoldDB" id="A0A543F8L1"/>
<feature type="chain" id="PRO_5021979107" evidence="1">
    <location>
        <begin position="27"/>
        <end position="132"/>
    </location>
</feature>
<dbReference type="RefSeq" id="WP_141808447.1">
    <property type="nucleotide sequence ID" value="NZ_VFPG01000001.1"/>
</dbReference>
<reference evidence="2 3" key="1">
    <citation type="submission" date="2019-06" db="EMBL/GenBank/DDBJ databases">
        <title>Sequencing the genomes of 1000 actinobacteria strains.</title>
        <authorList>
            <person name="Klenk H.-P."/>
        </authorList>
    </citation>
    <scope>NUCLEOTIDE SEQUENCE [LARGE SCALE GENOMIC DNA]</scope>
    <source>
        <strain evidence="2 3">DSM 103495</strain>
    </source>
</reference>
<proteinExistence type="predicted"/>
<accession>A0A543F8L1</accession>
<keyword evidence="3" id="KW-1185">Reference proteome</keyword>
<evidence type="ECO:0000313" key="2">
    <source>
        <dbReference type="EMBL" id="TQM30090.1"/>
    </source>
</evidence>
<comment type="caution">
    <text evidence="2">The sequence shown here is derived from an EMBL/GenBank/DDBJ whole genome shotgun (WGS) entry which is preliminary data.</text>
</comment>
<dbReference type="OrthoDB" id="4568879at2"/>
<evidence type="ECO:0000313" key="3">
    <source>
        <dbReference type="Proteomes" id="UP000316331"/>
    </source>
</evidence>
<sequence>MKAFRILLLASVLGLGAIFGAGQAHAWSSTGSVTTTCSGTIDYWGGYFYYHTYQWADADEDTVSQEHSFSFAGFLEGFENAGWVYADRAYVVYRNGWLDLAVPYQSGWEPKIRDNRYDTDTTDGQWYVLCEL</sequence>
<organism evidence="2 3">
    <name type="scientific">Nocardia bhagyanarayanae</name>
    <dbReference type="NCBI Taxonomy" id="1215925"/>
    <lineage>
        <taxon>Bacteria</taxon>
        <taxon>Bacillati</taxon>
        <taxon>Actinomycetota</taxon>
        <taxon>Actinomycetes</taxon>
        <taxon>Mycobacteriales</taxon>
        <taxon>Nocardiaceae</taxon>
        <taxon>Nocardia</taxon>
    </lineage>
</organism>
<protein>
    <submittedName>
        <fullName evidence="2">Uncharacterized protein</fullName>
    </submittedName>
</protein>